<dbReference type="AlphaFoldDB" id="A0A550I763"/>
<accession>A0A550I763</accession>
<keyword evidence="2" id="KW-1185">Reference proteome</keyword>
<evidence type="ECO:0008006" key="3">
    <source>
        <dbReference type="Google" id="ProtNLM"/>
    </source>
</evidence>
<organism evidence="1 2">
    <name type="scientific">Christiangramia sabulilitoris</name>
    <dbReference type="NCBI Taxonomy" id="2583991"/>
    <lineage>
        <taxon>Bacteria</taxon>
        <taxon>Pseudomonadati</taxon>
        <taxon>Bacteroidota</taxon>
        <taxon>Flavobacteriia</taxon>
        <taxon>Flavobacteriales</taxon>
        <taxon>Flavobacteriaceae</taxon>
        <taxon>Christiangramia</taxon>
    </lineage>
</organism>
<sequence>MKIPTIKGIIDRRILINYQVDEKVLADYLPKPFKPKIINGKGIAGICLIRLKNIRPKELPKHVGISSENGAHRIAVEWIEKEEIKEGVFIPRRDTSSKLNSLAGGRIFTGIHHLADFSVIEKDGKYNVGFKSQDGTSLSIEANETKVWNKKSVFENLNSASDFFENGAIGYSPYKNNNVYDGLELKTINWQVSPLNVIKVNSSFFENENVFPKGSIQFDNALLMKNIEHEWKELNRMEKH</sequence>
<dbReference type="Proteomes" id="UP000315131">
    <property type="component" value="Unassembled WGS sequence"/>
</dbReference>
<evidence type="ECO:0000313" key="2">
    <source>
        <dbReference type="Proteomes" id="UP000315131"/>
    </source>
</evidence>
<proteinExistence type="predicted"/>
<dbReference type="Pfam" id="PF09844">
    <property type="entry name" value="DUF2071"/>
    <property type="match status" value="1"/>
</dbReference>
<name>A0A550I763_9FLAO</name>
<dbReference type="OrthoDB" id="5492672at2"/>
<gene>
    <name evidence="1" type="ORF">FGM01_02675</name>
</gene>
<dbReference type="RefSeq" id="WP_143409594.1">
    <property type="nucleotide sequence ID" value="NZ_VHSF01000001.1"/>
</dbReference>
<dbReference type="InterPro" id="IPR018644">
    <property type="entry name" value="DUF2071"/>
</dbReference>
<protein>
    <recommendedName>
        <fullName evidence="3">DUF2071 domain-containing protein</fullName>
    </recommendedName>
</protein>
<evidence type="ECO:0000313" key="1">
    <source>
        <dbReference type="EMBL" id="TRO66815.1"/>
    </source>
</evidence>
<comment type="caution">
    <text evidence="1">The sequence shown here is derived from an EMBL/GenBank/DDBJ whole genome shotgun (WGS) entry which is preliminary data.</text>
</comment>
<reference evidence="1 2" key="1">
    <citation type="submission" date="2019-06" db="EMBL/GenBank/DDBJ databases">
        <title>Gramella sabulilitoris sp. nov., isolated from a marine sand.</title>
        <authorList>
            <person name="Yoon J.-H."/>
        </authorList>
    </citation>
    <scope>NUCLEOTIDE SEQUENCE [LARGE SCALE GENOMIC DNA]</scope>
    <source>
        <strain evidence="1 2">HSMS-1</strain>
    </source>
</reference>
<dbReference type="EMBL" id="VHSF01000001">
    <property type="protein sequence ID" value="TRO66815.1"/>
    <property type="molecule type" value="Genomic_DNA"/>
</dbReference>